<dbReference type="Gene3D" id="3.40.309.10">
    <property type="entry name" value="Aldehyde Dehydrogenase, Chain A, domain 2"/>
    <property type="match status" value="1"/>
</dbReference>
<keyword evidence="3" id="KW-1185">Reference proteome</keyword>
<evidence type="ECO:0000259" key="1">
    <source>
        <dbReference type="Pfam" id="PF00171"/>
    </source>
</evidence>
<protein>
    <submittedName>
        <fullName evidence="2">Aldehyde dehydrogenase family protein</fullName>
    </submittedName>
</protein>
<evidence type="ECO:0000313" key="2">
    <source>
        <dbReference type="EMBL" id="MFD1544890.1"/>
    </source>
</evidence>
<dbReference type="PANTHER" id="PTHR43866">
    <property type="entry name" value="MALONATE-SEMIALDEHYDE DEHYDROGENASE"/>
    <property type="match status" value="1"/>
</dbReference>
<name>A0ABW4GQH2_9ACTN</name>
<dbReference type="PANTHER" id="PTHR43866:SF4">
    <property type="entry name" value="MALONATE-SEMIALDEHYDE DEHYDROGENASE"/>
    <property type="match status" value="1"/>
</dbReference>
<dbReference type="InterPro" id="IPR015590">
    <property type="entry name" value="Aldehyde_DH_dom"/>
</dbReference>
<dbReference type="EMBL" id="JBHUCM010000045">
    <property type="protein sequence ID" value="MFD1544890.1"/>
    <property type="molecule type" value="Genomic_DNA"/>
</dbReference>
<dbReference type="InterPro" id="IPR016161">
    <property type="entry name" value="Ald_DH/histidinol_DH"/>
</dbReference>
<comment type="caution">
    <text evidence="2">The sequence shown here is derived from an EMBL/GenBank/DDBJ whole genome shotgun (WGS) entry which is preliminary data.</text>
</comment>
<dbReference type="SUPFAM" id="SSF53720">
    <property type="entry name" value="ALDH-like"/>
    <property type="match status" value="1"/>
</dbReference>
<dbReference type="Proteomes" id="UP001597097">
    <property type="component" value="Unassembled WGS sequence"/>
</dbReference>
<accession>A0ABW4GQH2</accession>
<gene>
    <name evidence="2" type="ORF">ACFSJ0_48150</name>
</gene>
<dbReference type="RefSeq" id="WP_372454897.1">
    <property type="nucleotide sequence ID" value="NZ_JAHKRM010000005.1"/>
</dbReference>
<dbReference type="InterPro" id="IPR010061">
    <property type="entry name" value="MeMal-semiAld_DH"/>
</dbReference>
<organism evidence="2 3">
    <name type="scientific">Nonomuraea guangzhouensis</name>
    <dbReference type="NCBI Taxonomy" id="1291555"/>
    <lineage>
        <taxon>Bacteria</taxon>
        <taxon>Bacillati</taxon>
        <taxon>Actinomycetota</taxon>
        <taxon>Actinomycetes</taxon>
        <taxon>Streptosporangiales</taxon>
        <taxon>Streptosporangiaceae</taxon>
        <taxon>Nonomuraea</taxon>
    </lineage>
</organism>
<evidence type="ECO:0000313" key="3">
    <source>
        <dbReference type="Proteomes" id="UP001597097"/>
    </source>
</evidence>
<sequence>MRVYREEIFGPVLSMVRAQSFTEAVRLVNDHEFGGWKRSLFGDHHIHGPEGVRFYTRYKTATTRWPNDSQVRTEFAMPTHS</sequence>
<feature type="domain" description="Aldehyde dehydrogenase" evidence="1">
    <location>
        <begin position="1"/>
        <end position="34"/>
    </location>
</feature>
<dbReference type="Pfam" id="PF00171">
    <property type="entry name" value="Aldedh"/>
    <property type="match status" value="1"/>
</dbReference>
<reference evidence="3" key="1">
    <citation type="journal article" date="2019" name="Int. J. Syst. Evol. Microbiol.">
        <title>The Global Catalogue of Microorganisms (GCM) 10K type strain sequencing project: providing services to taxonomists for standard genome sequencing and annotation.</title>
        <authorList>
            <consortium name="The Broad Institute Genomics Platform"/>
            <consortium name="The Broad Institute Genome Sequencing Center for Infectious Disease"/>
            <person name="Wu L."/>
            <person name="Ma J."/>
        </authorList>
    </citation>
    <scope>NUCLEOTIDE SEQUENCE [LARGE SCALE GENOMIC DNA]</scope>
    <source>
        <strain evidence="3">CGMCC 1.15399</strain>
    </source>
</reference>
<proteinExistence type="predicted"/>
<dbReference type="InterPro" id="IPR016163">
    <property type="entry name" value="Ald_DH_C"/>
</dbReference>